<dbReference type="InterPro" id="IPR053853">
    <property type="entry name" value="FitA-like_RHH"/>
</dbReference>
<dbReference type="Gene3D" id="1.10.1220.10">
    <property type="entry name" value="Met repressor-like"/>
    <property type="match status" value="1"/>
</dbReference>
<dbReference type="Proteomes" id="UP000062998">
    <property type="component" value="Unassembled WGS sequence"/>
</dbReference>
<dbReference type="EMBL" id="LPIX01000035">
    <property type="protein sequence ID" value="KWE07052.1"/>
    <property type="molecule type" value="Genomic_DNA"/>
</dbReference>
<evidence type="ECO:0000313" key="3">
    <source>
        <dbReference type="EMBL" id="KVQ03096.1"/>
    </source>
</evidence>
<feature type="domain" description="Antitoxin FitA-like ribbon-helix-helix" evidence="1">
    <location>
        <begin position="3"/>
        <end position="40"/>
    </location>
</feature>
<reference evidence="6 7" key="1">
    <citation type="submission" date="2015-11" db="EMBL/GenBank/DDBJ databases">
        <title>Expanding the genomic diversity of Burkholderia species for the development of highly accurate diagnostics.</title>
        <authorList>
            <person name="Sahl J."/>
            <person name="Keim P."/>
            <person name="Wagner D."/>
        </authorList>
    </citation>
    <scope>NUCLEOTIDE SEQUENCE [LARGE SCALE GENOMIC DNA]</scope>
    <source>
        <strain evidence="3 6">MSMB1808WGS</strain>
        <strain evidence="2 8">MSMB2036</strain>
        <strain evidence="4 7">MSMB2167WGS</strain>
    </source>
</reference>
<evidence type="ECO:0000313" key="2">
    <source>
        <dbReference type="EMBL" id="KVG76596.1"/>
    </source>
</evidence>
<organism evidence="2 8">
    <name type="scientific">Burkholderia ubonensis</name>
    <dbReference type="NCBI Taxonomy" id="101571"/>
    <lineage>
        <taxon>Bacteria</taxon>
        <taxon>Pseudomonadati</taxon>
        <taxon>Pseudomonadota</taxon>
        <taxon>Betaproteobacteria</taxon>
        <taxon>Burkholderiales</taxon>
        <taxon>Burkholderiaceae</taxon>
        <taxon>Burkholderia</taxon>
        <taxon>Burkholderia cepacia complex</taxon>
    </lineage>
</organism>
<dbReference type="Proteomes" id="UP000064029">
    <property type="component" value="Unassembled WGS sequence"/>
</dbReference>
<comment type="caution">
    <text evidence="2">The sequence shown here is derived from an EMBL/GenBank/DDBJ whole genome shotgun (WGS) entry which is preliminary data.</text>
</comment>
<reference evidence="5" key="3">
    <citation type="submission" date="2016-08" db="EMBL/GenBank/DDBJ databases">
        <authorList>
            <person name="Price E.P."/>
            <person name="Currie B.J."/>
            <person name="Wagner D.M."/>
        </authorList>
    </citation>
    <scope>NUCLEOTIDE SEQUENCE</scope>
    <source>
        <strain evidence="5">MSMB0103</strain>
    </source>
</reference>
<proteinExistence type="predicted"/>
<evidence type="ECO:0000313" key="8">
    <source>
        <dbReference type="Proteomes" id="UP000064029"/>
    </source>
</evidence>
<evidence type="ECO:0000313" key="7">
    <source>
        <dbReference type="Proteomes" id="UP000062998"/>
    </source>
</evidence>
<dbReference type="SUPFAM" id="SSF47598">
    <property type="entry name" value="Ribbon-helix-helix"/>
    <property type="match status" value="1"/>
</dbReference>
<dbReference type="Proteomes" id="UP000056453">
    <property type="component" value="Unassembled WGS sequence"/>
</dbReference>
<dbReference type="AlphaFoldDB" id="A0A124REA9"/>
<protein>
    <submittedName>
        <fullName evidence="2">Plasmid stability protein</fullName>
    </submittedName>
</protein>
<dbReference type="Proteomes" id="UP000183667">
    <property type="component" value="Unassembled WGS sequence"/>
</dbReference>
<gene>
    <name evidence="5" type="ORF">BGV66_06135</name>
    <name evidence="2" type="ORF">WJ33_12975</name>
    <name evidence="3" type="ORF">WJ96_29505</name>
    <name evidence="4" type="ORF">WL73_09710</name>
</gene>
<reference evidence="9" key="2">
    <citation type="submission" date="2016-08" db="EMBL/GenBank/DDBJ databases">
        <title>Population biology and virulence potential of Burkholderia ubonensis.</title>
        <authorList>
            <person name="Price E.P."/>
            <person name="Currie B.J."/>
            <person name="Wagner D.M."/>
        </authorList>
    </citation>
    <scope>NUCLEOTIDE SEQUENCE [LARGE SCALE GENOMIC DNA]</scope>
    <source>
        <strain evidence="9">MSMB0103</strain>
    </source>
</reference>
<dbReference type="EMBL" id="LOXM01000009">
    <property type="protein sequence ID" value="KVG76596.1"/>
    <property type="molecule type" value="Genomic_DNA"/>
</dbReference>
<dbReference type="InterPro" id="IPR010985">
    <property type="entry name" value="Ribbon_hlx_hlx"/>
</dbReference>
<evidence type="ECO:0000313" key="5">
    <source>
        <dbReference type="EMBL" id="OJA49674.1"/>
    </source>
</evidence>
<evidence type="ECO:0000259" key="1">
    <source>
        <dbReference type="Pfam" id="PF22513"/>
    </source>
</evidence>
<dbReference type="GO" id="GO:0006355">
    <property type="term" value="P:regulation of DNA-templated transcription"/>
    <property type="evidence" value="ECO:0007669"/>
    <property type="project" value="InterPro"/>
</dbReference>
<keyword evidence="6" id="KW-1185">Reference proteome</keyword>
<sequence>MPVITVRNLPDEVHRALRVRAAQHGRSTEAEVRDILEKAVQPEGRVKLGTLLAEIGREIGGVDLDIQRDKTPTEPMNFE</sequence>
<dbReference type="EMBL" id="LPBJ01000011">
    <property type="protein sequence ID" value="KVQ03096.1"/>
    <property type="molecule type" value="Genomic_DNA"/>
</dbReference>
<dbReference type="EMBL" id="MEAU01000007">
    <property type="protein sequence ID" value="OJA49674.1"/>
    <property type="molecule type" value="Genomic_DNA"/>
</dbReference>
<dbReference type="RefSeq" id="WP_042588282.1">
    <property type="nucleotide sequence ID" value="NZ_CABVPQ010000016.1"/>
</dbReference>
<evidence type="ECO:0000313" key="4">
    <source>
        <dbReference type="EMBL" id="KWE07052.1"/>
    </source>
</evidence>
<accession>A0A124REA9</accession>
<dbReference type="OrthoDB" id="2389872at2"/>
<dbReference type="InterPro" id="IPR013321">
    <property type="entry name" value="Arc_rbn_hlx_hlx"/>
</dbReference>
<name>A0A124REA9_9BURK</name>
<evidence type="ECO:0000313" key="6">
    <source>
        <dbReference type="Proteomes" id="UP000056453"/>
    </source>
</evidence>
<dbReference type="Pfam" id="PF22513">
    <property type="entry name" value="FitA-like_RHH"/>
    <property type="match status" value="1"/>
</dbReference>
<evidence type="ECO:0000313" key="9">
    <source>
        <dbReference type="Proteomes" id="UP000183667"/>
    </source>
</evidence>